<evidence type="ECO:0000256" key="6">
    <source>
        <dbReference type="ARBA" id="ARBA00022827"/>
    </source>
</evidence>
<evidence type="ECO:0000256" key="9">
    <source>
        <dbReference type="RuleBase" id="RU362075"/>
    </source>
</evidence>
<evidence type="ECO:0000256" key="3">
    <source>
        <dbReference type="ARBA" id="ARBA00006046"/>
    </source>
</evidence>
<dbReference type="PANTHER" id="PTHR43734:SF3">
    <property type="entry name" value="B-CAROTENE KETOLASE"/>
    <property type="match status" value="1"/>
</dbReference>
<dbReference type="SUPFAM" id="SSF51905">
    <property type="entry name" value="FAD/NAD(P)-binding domain"/>
    <property type="match status" value="1"/>
</dbReference>
<dbReference type="InterPro" id="IPR036188">
    <property type="entry name" value="FAD/NAD-bd_sf"/>
</dbReference>
<evidence type="ECO:0000256" key="1">
    <source>
        <dbReference type="ARBA" id="ARBA00001974"/>
    </source>
</evidence>
<evidence type="ECO:0000256" key="4">
    <source>
        <dbReference type="ARBA" id="ARBA00022630"/>
    </source>
</evidence>
<dbReference type="InterPro" id="IPR008150">
    <property type="entry name" value="Phytoene_DH_bac_CS"/>
</dbReference>
<evidence type="ECO:0000313" key="12">
    <source>
        <dbReference type="Proteomes" id="UP000253570"/>
    </source>
</evidence>
<dbReference type="NCBIfam" id="TIGR02734">
    <property type="entry name" value="crtI_fam"/>
    <property type="match status" value="1"/>
</dbReference>
<name>A0A368DT08_9PROT</name>
<keyword evidence="5 9" id="KW-0125">Carotenoid biosynthesis</keyword>
<organism evidence="11 12">
    <name type="scientific">PS1 clade bacterium</name>
    <dbReference type="NCBI Taxonomy" id="2175152"/>
    <lineage>
        <taxon>Bacteria</taxon>
        <taxon>Pseudomonadati</taxon>
        <taxon>Pseudomonadota</taxon>
        <taxon>Alphaproteobacteria</taxon>
        <taxon>PS1 clade</taxon>
    </lineage>
</organism>
<comment type="caution">
    <text evidence="11">The sequence shown here is derived from an EMBL/GenBank/DDBJ whole genome shotgun (WGS) entry which is preliminary data.</text>
</comment>
<comment type="similarity">
    <text evidence="3 9">Belongs to the carotenoid/retinoid oxidoreductase family.</text>
</comment>
<comment type="cofactor">
    <cofactor evidence="1">
        <name>FAD</name>
        <dbReference type="ChEBI" id="CHEBI:57692"/>
    </cofactor>
</comment>
<dbReference type="Proteomes" id="UP000253570">
    <property type="component" value="Unassembled WGS sequence"/>
</dbReference>
<sequence>MKSIIIGSGFGGIAAALRLKSKGHSVTLIEKHKDLGGRARVFRKGGFTFDAGPTVITAPFLIDEIFALFNKDPKKYINIVPLDIWYRFIFEDNSYIDYSGDEESMKNQISKFNKLDVAGYQKLLAFSKKIFDKGFTELSAVPFNKPFFMMKQIPSLLKLRSYDSVYSLASSFIEDEKLRRVFSMHPLLVGGNPFTTTSIYGLIMYLEKEWGIHYSLGGTGEIINALEKLMDEEGINIIKGKEVEQILVTGKRVNGVKLSDESKITADNIICNADPPSVYKKMLNEKIKSPIFKLKMKRMQYSMGLFVYYFGTKKKYDHVKHHTIKFGDKYEEHLNDIFNNYKLNEDISYYLHRPTATDQTMAPPGHDCFYVLVPVPNNKSKINWENEGEKFKRLIISKMQDHLMPDLENNIVEDFYLTPDYFEKELNTQYGSGFSIQPKFTQSAYFRFHNKSEIYDGLYFVGAGTHPGAGIPGVLSSAKVLDKIL</sequence>
<dbReference type="AlphaFoldDB" id="A0A368DT08"/>
<keyword evidence="7 9" id="KW-0560">Oxidoreductase</keyword>
<evidence type="ECO:0000256" key="5">
    <source>
        <dbReference type="ARBA" id="ARBA00022746"/>
    </source>
</evidence>
<proteinExistence type="inferred from homology"/>
<dbReference type="InterPro" id="IPR002937">
    <property type="entry name" value="Amino_oxidase"/>
</dbReference>
<gene>
    <name evidence="11" type="primary">crtI</name>
    <name evidence="11" type="ORF">DBW71_01060</name>
</gene>
<evidence type="ECO:0000256" key="7">
    <source>
        <dbReference type="ARBA" id="ARBA00023002"/>
    </source>
</evidence>
<evidence type="ECO:0000256" key="2">
    <source>
        <dbReference type="ARBA" id="ARBA00004829"/>
    </source>
</evidence>
<comment type="pathway">
    <text evidence="2 9">Carotenoid biosynthesis.</text>
</comment>
<evidence type="ECO:0000259" key="10">
    <source>
        <dbReference type="Pfam" id="PF01593"/>
    </source>
</evidence>
<dbReference type="GO" id="GO:0016117">
    <property type="term" value="P:carotenoid biosynthetic process"/>
    <property type="evidence" value="ECO:0007669"/>
    <property type="project" value="UniProtKB-KW"/>
</dbReference>
<evidence type="ECO:0000313" key="11">
    <source>
        <dbReference type="EMBL" id="RCL74345.1"/>
    </source>
</evidence>
<accession>A0A368DT08</accession>
<dbReference type="EMBL" id="QOQD01000002">
    <property type="protein sequence ID" value="RCL74345.1"/>
    <property type="molecule type" value="Genomic_DNA"/>
</dbReference>
<dbReference type="Pfam" id="PF01593">
    <property type="entry name" value="Amino_oxidase"/>
    <property type="match status" value="1"/>
</dbReference>
<dbReference type="InterPro" id="IPR014105">
    <property type="entry name" value="Carotenoid/retinoid_OxRdtase"/>
</dbReference>
<feature type="domain" description="Amine oxidase" evidence="10">
    <location>
        <begin position="11"/>
        <end position="479"/>
    </location>
</feature>
<dbReference type="Gene3D" id="3.50.50.60">
    <property type="entry name" value="FAD/NAD(P)-binding domain"/>
    <property type="match status" value="2"/>
</dbReference>
<protein>
    <recommendedName>
        <fullName evidence="8">Phytoene dehydrogenase</fullName>
    </recommendedName>
</protein>
<evidence type="ECO:0000256" key="8">
    <source>
        <dbReference type="ARBA" id="ARBA00031986"/>
    </source>
</evidence>
<dbReference type="GO" id="GO:0016627">
    <property type="term" value="F:oxidoreductase activity, acting on the CH-CH group of donors"/>
    <property type="evidence" value="ECO:0007669"/>
    <property type="project" value="UniProtKB-ARBA"/>
</dbReference>
<dbReference type="PANTHER" id="PTHR43734">
    <property type="entry name" value="PHYTOENE DESATURASE"/>
    <property type="match status" value="1"/>
</dbReference>
<reference evidence="11 12" key="1">
    <citation type="journal article" date="2018" name="Microbiome">
        <title>Fine metagenomic profile of the Mediterranean stratified and mixed water columns revealed by assembly and recruitment.</title>
        <authorList>
            <person name="Haro-Moreno J.M."/>
            <person name="Lopez-Perez M."/>
            <person name="De La Torre J.R."/>
            <person name="Picazo A."/>
            <person name="Camacho A."/>
            <person name="Rodriguez-Valera F."/>
        </authorList>
    </citation>
    <scope>NUCLEOTIDE SEQUENCE [LARGE SCALE GENOMIC DNA]</scope>
    <source>
        <strain evidence="11">MED-G57</strain>
    </source>
</reference>
<keyword evidence="6" id="KW-0274">FAD</keyword>
<dbReference type="PROSITE" id="PS00982">
    <property type="entry name" value="PHYTOENE_DH"/>
    <property type="match status" value="1"/>
</dbReference>
<keyword evidence="4" id="KW-0285">Flavoprotein</keyword>